<dbReference type="InterPro" id="IPR050362">
    <property type="entry name" value="Cation-dep_OMT"/>
</dbReference>
<keyword evidence="2 4" id="KW-0808">Transferase</keyword>
<accession>A0A1G8N3A9</accession>
<dbReference type="PROSITE" id="PS51682">
    <property type="entry name" value="SAM_OMT_I"/>
    <property type="match status" value="1"/>
</dbReference>
<gene>
    <name evidence="4" type="ORF">SAMN05216555_104132</name>
</gene>
<dbReference type="EMBL" id="FNEI01000004">
    <property type="protein sequence ID" value="SDI74684.1"/>
    <property type="molecule type" value="Genomic_DNA"/>
</dbReference>
<dbReference type="GO" id="GO:0008757">
    <property type="term" value="F:S-adenosylmethionine-dependent methyltransferase activity"/>
    <property type="evidence" value="ECO:0007669"/>
    <property type="project" value="TreeGrafter"/>
</dbReference>
<dbReference type="InterPro" id="IPR002935">
    <property type="entry name" value="SAM_O-MeTrfase"/>
</dbReference>
<keyword evidence="5" id="KW-1185">Reference proteome</keyword>
<dbReference type="CDD" id="cd02440">
    <property type="entry name" value="AdoMet_MTases"/>
    <property type="match status" value="1"/>
</dbReference>
<proteinExistence type="predicted"/>
<dbReference type="Proteomes" id="UP000182130">
    <property type="component" value="Unassembled WGS sequence"/>
</dbReference>
<dbReference type="GO" id="GO:0032259">
    <property type="term" value="P:methylation"/>
    <property type="evidence" value="ECO:0007669"/>
    <property type="project" value="UniProtKB-KW"/>
</dbReference>
<dbReference type="PANTHER" id="PTHR10509">
    <property type="entry name" value="O-METHYLTRANSFERASE-RELATED"/>
    <property type="match status" value="1"/>
</dbReference>
<name>A0A1G8N3A9_9MICC</name>
<dbReference type="SUPFAM" id="SSF53335">
    <property type="entry name" value="S-adenosyl-L-methionine-dependent methyltransferases"/>
    <property type="match status" value="1"/>
</dbReference>
<evidence type="ECO:0000256" key="2">
    <source>
        <dbReference type="ARBA" id="ARBA00022679"/>
    </source>
</evidence>
<keyword evidence="1 4" id="KW-0489">Methyltransferase</keyword>
<dbReference type="STRING" id="1045773.SAMN05216555_104132"/>
<dbReference type="GO" id="GO:0008171">
    <property type="term" value="F:O-methyltransferase activity"/>
    <property type="evidence" value="ECO:0007669"/>
    <property type="project" value="InterPro"/>
</dbReference>
<sequence length="223" mass="23854">MFEHRVQPAWAEVEEYLSAAVVHPGPELDRALRSAVDAGMPAIEVAPNAGKLLKLLVQLSGARRVLEIGTLAGFSTIWMAQGLPDDGQLITCEYLPLHAEVARKNVDAAGVGHKVDIRVGPALDTLPLLAGGESFDLVFIDADKQNDSNYLDWAIRLGRPGTVIILDNVIWEGAILDNSMDEVNAPGITAALDMLGQDPRLDATAIQTVGTKGWDGFAIARVV</sequence>
<evidence type="ECO:0000256" key="1">
    <source>
        <dbReference type="ARBA" id="ARBA00022603"/>
    </source>
</evidence>
<dbReference type="OrthoDB" id="9799672at2"/>
<evidence type="ECO:0000256" key="3">
    <source>
        <dbReference type="ARBA" id="ARBA00022691"/>
    </source>
</evidence>
<dbReference type="RefSeq" id="WP_074588106.1">
    <property type="nucleotide sequence ID" value="NZ_FNEI01000004.1"/>
</dbReference>
<evidence type="ECO:0000313" key="5">
    <source>
        <dbReference type="Proteomes" id="UP000182130"/>
    </source>
</evidence>
<dbReference type="InterPro" id="IPR029063">
    <property type="entry name" value="SAM-dependent_MTases_sf"/>
</dbReference>
<keyword evidence="3" id="KW-0949">S-adenosyl-L-methionine</keyword>
<dbReference type="AlphaFoldDB" id="A0A1G8N3A9"/>
<dbReference type="Pfam" id="PF01596">
    <property type="entry name" value="Methyltransf_3"/>
    <property type="match status" value="1"/>
</dbReference>
<protein>
    <submittedName>
        <fullName evidence="4">Predicted O-methyltransferase YrrM</fullName>
    </submittedName>
</protein>
<dbReference type="PANTHER" id="PTHR10509:SF14">
    <property type="entry name" value="CAFFEOYL-COA O-METHYLTRANSFERASE 3-RELATED"/>
    <property type="match status" value="1"/>
</dbReference>
<organism evidence="4 5">
    <name type="scientific">Arthrobacter cupressi</name>
    <dbReference type="NCBI Taxonomy" id="1045773"/>
    <lineage>
        <taxon>Bacteria</taxon>
        <taxon>Bacillati</taxon>
        <taxon>Actinomycetota</taxon>
        <taxon>Actinomycetes</taxon>
        <taxon>Micrococcales</taxon>
        <taxon>Micrococcaceae</taxon>
        <taxon>Arthrobacter</taxon>
    </lineage>
</organism>
<dbReference type="Gene3D" id="3.40.50.150">
    <property type="entry name" value="Vaccinia Virus protein VP39"/>
    <property type="match status" value="1"/>
</dbReference>
<reference evidence="5" key="1">
    <citation type="submission" date="2016-10" db="EMBL/GenBank/DDBJ databases">
        <authorList>
            <person name="Varghese N."/>
            <person name="Submissions S."/>
        </authorList>
    </citation>
    <scope>NUCLEOTIDE SEQUENCE [LARGE SCALE GENOMIC DNA]</scope>
    <source>
        <strain evidence="5">CGMCC 1.10783</strain>
    </source>
</reference>
<evidence type="ECO:0000313" key="4">
    <source>
        <dbReference type="EMBL" id="SDI74684.1"/>
    </source>
</evidence>